<dbReference type="WBParaSite" id="scaffold1149_cov193.g2577">
    <property type="protein sequence ID" value="scaffold1149_cov193.g2577"/>
    <property type="gene ID" value="scaffold1149_cov193.g2577"/>
</dbReference>
<reference evidence="4" key="1">
    <citation type="submission" date="2022-11" db="UniProtKB">
        <authorList>
            <consortium name="WormBaseParasite"/>
        </authorList>
    </citation>
    <scope>IDENTIFICATION</scope>
</reference>
<organism evidence="3 4">
    <name type="scientific">Meloidogyne javanica</name>
    <name type="common">Root-knot nematode worm</name>
    <dbReference type="NCBI Taxonomy" id="6303"/>
    <lineage>
        <taxon>Eukaryota</taxon>
        <taxon>Metazoa</taxon>
        <taxon>Ecdysozoa</taxon>
        <taxon>Nematoda</taxon>
        <taxon>Chromadorea</taxon>
        <taxon>Rhabditida</taxon>
        <taxon>Tylenchina</taxon>
        <taxon>Tylenchomorpha</taxon>
        <taxon>Tylenchoidea</taxon>
        <taxon>Meloidogynidae</taxon>
        <taxon>Meloidogyninae</taxon>
        <taxon>Meloidogyne</taxon>
        <taxon>Meloidogyne incognita group</taxon>
    </lineage>
</organism>
<protein>
    <submittedName>
        <fullName evidence="4">C2H2-type domain-containing protein</fullName>
    </submittedName>
</protein>
<evidence type="ECO:0000313" key="3">
    <source>
        <dbReference type="Proteomes" id="UP000887561"/>
    </source>
</evidence>
<dbReference type="AlphaFoldDB" id="A0A915LFN3"/>
<name>A0A915LFN3_MELJA</name>
<evidence type="ECO:0000256" key="1">
    <source>
        <dbReference type="SAM" id="MobiDB-lite"/>
    </source>
</evidence>
<feature type="region of interest" description="Disordered" evidence="1">
    <location>
        <begin position="1"/>
        <end position="28"/>
    </location>
</feature>
<feature type="region of interest" description="Disordered" evidence="1">
    <location>
        <begin position="222"/>
        <end position="241"/>
    </location>
</feature>
<sequence length="544" mass="61521">MSSSSPSIIQSTPNTNNLDTPINTSINNSTPRIYSLNNPIYQKMREFIFDLCDKGIGAIASTEQLKDKFGEQVPTLCTIYKWRREYRGGKQLLDKQNNINNTPESMVLQQNSAGRKAKNHVEKYCSACNREMSTRHYYEFHMLNVHDILLGNRSATVELLEKMSSTRKQQLTFRAHPKLARSVTICRDKSLPLPPGGLRRSARIPKPTSAIIHSLLLAKDENGSESGEQIKKDSSKIHERSQILQGLKDEEAREDAELDEEEPFVTILNDGRIEVEETQIKKSKNVREKCLDPLMALASAALMEKNASAKAISNNKTINNNSYINSTTTETLNHHTSSSYPSSTSSDNLKLNSLNSATATLSNIQSTTNNNKIKEIFREKKISATTKIDNKKQKKNNVGWNKGDKNEEENNKNKNLEDIQQQNNSEAFQEEEEEQQQVGTQNVENVALRLMPLHIKELAKMRIQQVIFECNSSTFASFHQFAQLQSKPQNSRSNDSPAATNFSTEQNNGIEQTLEINGDREENNEEVDVITVEEQQQKLNNETN</sequence>
<keyword evidence="3" id="KW-1185">Reference proteome</keyword>
<feature type="domain" description="C2H2-type" evidence="2">
    <location>
        <begin position="125"/>
        <end position="146"/>
    </location>
</feature>
<feature type="compositionally biased region" description="Low complexity" evidence="1">
    <location>
        <begin position="1"/>
        <end position="11"/>
    </location>
</feature>
<proteinExistence type="predicted"/>
<feature type="compositionally biased region" description="Basic and acidic residues" evidence="1">
    <location>
        <begin position="402"/>
        <end position="416"/>
    </location>
</feature>
<evidence type="ECO:0000313" key="4">
    <source>
        <dbReference type="WBParaSite" id="scaffold1149_cov193.g2577"/>
    </source>
</evidence>
<dbReference type="PROSITE" id="PS00028">
    <property type="entry name" value="ZINC_FINGER_C2H2_1"/>
    <property type="match status" value="1"/>
</dbReference>
<accession>A0A915LFN3</accession>
<feature type="compositionally biased region" description="Polar residues" evidence="1">
    <location>
        <begin position="12"/>
        <end position="28"/>
    </location>
</feature>
<dbReference type="InterPro" id="IPR013087">
    <property type="entry name" value="Znf_C2H2_type"/>
</dbReference>
<feature type="region of interest" description="Disordered" evidence="1">
    <location>
        <begin position="486"/>
        <end position="509"/>
    </location>
</feature>
<feature type="region of interest" description="Disordered" evidence="1">
    <location>
        <begin position="387"/>
        <end position="416"/>
    </location>
</feature>
<dbReference type="Proteomes" id="UP000887561">
    <property type="component" value="Unplaced"/>
</dbReference>
<evidence type="ECO:0000259" key="2">
    <source>
        <dbReference type="PROSITE" id="PS00028"/>
    </source>
</evidence>